<sequence>MDEEHVGFLSDGPPPPSGPPSRQTIYIADEDSTVRFVGYYADTTRNWLWRAGCIASAGVLALLGHWIPTLWLRFVAREKGFKNIEHGFMVVETAFKDLFIFPIKMIPYGYSIKTVFPKVSSTMLPSRSSGQVTPSRGSTLKPTEAASPTSSTDGDMILHKLNTIDFRYLRFVLDPRTGVYSLARDWRDPSWTNVSGLHAGLDSATRQQRRLLFGNNAVDIQGKSVGQLLIDEIIHPFYVFQIASIILWSIDDYYYYAFCIAVISIFSIVTTLVDTLQTIKRLREMSRFSCPVGVFVDGKWQTVDSEALVPGDIVNLMQPDLAIVPADMLLLSGDAIVNESMLTGESVPVTKTPIKDATLGEWREAREINPEMAKGFLYAGTRIIRVRGSSADENAPAVAMVVRTGFNTTKGALVRSMLFPKPMGFKFYRDSMRFIIVLAGIAGLGFMVSAVQFVRLGVQVHTIVLRALDLITVVVPPALPATLSIGTSFAISRLRKNGIFCISPNRVNVGGKVNVACFDKTGTLTEDGLDILGVRVPERSSEQFGELVTDVHDLPLGAGKATFLYALATCHALKVVNGEPIGDPLDAKMFGFTGWTIEEGPLLGPKPAAKPGVERPAALVQIVVRPDGSSHFKLEDALRAGRHAHFLELGVIRTFDFVSALRRMSVVVKRLKSTSMEIYVKGAPEVMADICEADSFPGDYDDLLAYYTKRGYRVIAIAGKSVEGLTWLKAQKLKREQAESGLRFLGLIIFENKIKVGTPPAIQTLRAAHLACRMCTGDNPRTAVSVARECGMVSQSAHIFVPTCVQGNLTTPLAKLEWTSVDDDEWKLDAYSLRPLPSPAFHGAEELGAHDYTLAVTGDVFRWMINYAPLETLQRMLVKAQIFARMSPDEKHELVERLQALGYTVAFCGDGANDCGALKAADVGLSLSEAEASVAAPFTSRTPDIGCMIEVIKEGRAALVTSFSCFKYMALYSLIQFTTITLLYSFASSLGDFQFLYIDLFIIIPIAIAMGRTLPYDTIHPKRPTASLVSRKVLVSIIGQIAITSAVQFWAFFWTRAQTWYGSFPEIDPPPTEGVNGKLETTNYENTVLFLVSSFQYILVAAVFSIGPPYRKPIWTNGWLMFALSLLTGFSTLLLLTPPQSMVVLLELMPLPSEAKWTLLCVVALNVVLCAGFERYASARVARLLRRARVRSRGQAGAAYKAVEAL</sequence>
<dbReference type="InterPro" id="IPR006544">
    <property type="entry name" value="P-type_TPase_V"/>
</dbReference>
<dbReference type="EMBL" id="KV425902">
    <property type="protein sequence ID" value="KZW00308.1"/>
    <property type="molecule type" value="Genomic_DNA"/>
</dbReference>
<dbReference type="InterPro" id="IPR047819">
    <property type="entry name" value="P5A-ATPase_N"/>
</dbReference>
<evidence type="ECO:0000256" key="12">
    <source>
        <dbReference type="ARBA" id="ARBA00049360"/>
    </source>
</evidence>
<dbReference type="GO" id="GO:0006874">
    <property type="term" value="P:intracellular calcium ion homeostasis"/>
    <property type="evidence" value="ECO:0007669"/>
    <property type="project" value="TreeGrafter"/>
</dbReference>
<dbReference type="Proteomes" id="UP000077266">
    <property type="component" value="Unassembled WGS sequence"/>
</dbReference>
<dbReference type="PANTHER" id="PTHR45630:SF8">
    <property type="entry name" value="CATION-TRANSPORTING ATPASE"/>
    <property type="match status" value="1"/>
</dbReference>
<evidence type="ECO:0000256" key="1">
    <source>
        <dbReference type="ARBA" id="ARBA00004141"/>
    </source>
</evidence>
<organism evidence="18 19">
    <name type="scientific">Exidia glandulosa HHB12029</name>
    <dbReference type="NCBI Taxonomy" id="1314781"/>
    <lineage>
        <taxon>Eukaryota</taxon>
        <taxon>Fungi</taxon>
        <taxon>Dikarya</taxon>
        <taxon>Basidiomycota</taxon>
        <taxon>Agaricomycotina</taxon>
        <taxon>Agaricomycetes</taxon>
        <taxon>Auriculariales</taxon>
        <taxon>Exidiaceae</taxon>
        <taxon>Exidia</taxon>
    </lineage>
</organism>
<comment type="subcellular location">
    <subcellularLocation>
        <location evidence="1 13">Membrane</location>
        <topology evidence="1 13">Multi-pass membrane protein</topology>
    </subcellularLocation>
</comment>
<dbReference type="FunFam" id="2.70.150.10:FF:000057">
    <property type="entry name" value="Cation-transporting ATPase"/>
    <property type="match status" value="1"/>
</dbReference>
<feature type="transmembrane region" description="Helical" evidence="13">
    <location>
        <begin position="254"/>
        <end position="276"/>
    </location>
</feature>
<dbReference type="GO" id="GO:0016887">
    <property type="term" value="F:ATP hydrolysis activity"/>
    <property type="evidence" value="ECO:0007669"/>
    <property type="project" value="InterPro"/>
</dbReference>
<feature type="transmembrane region" description="Helical" evidence="13">
    <location>
        <begin position="434"/>
        <end position="458"/>
    </location>
</feature>
<keyword evidence="11 13" id="KW-0472">Membrane</keyword>
<feature type="domain" description="Cation-transporting P-type ATPase C-terminal" evidence="16">
    <location>
        <begin position="993"/>
        <end position="1170"/>
    </location>
</feature>
<dbReference type="GO" id="GO:0005524">
    <property type="term" value="F:ATP binding"/>
    <property type="evidence" value="ECO:0007669"/>
    <property type="project" value="UniProtKB-UniRule"/>
</dbReference>
<dbReference type="SFLD" id="SFLDS00003">
    <property type="entry name" value="Haloacid_Dehalogenase"/>
    <property type="match status" value="1"/>
</dbReference>
<feature type="region of interest" description="Disordered" evidence="14">
    <location>
        <begin position="1"/>
        <end position="21"/>
    </location>
</feature>
<dbReference type="OrthoDB" id="48943at2759"/>
<dbReference type="Pfam" id="PF12409">
    <property type="entry name" value="P5-ATPase"/>
    <property type="match status" value="1"/>
</dbReference>
<dbReference type="FunCoup" id="A0A165N6V1">
    <property type="interactions" value="172"/>
</dbReference>
<dbReference type="InterPro" id="IPR023299">
    <property type="entry name" value="ATPase_P-typ_cyto_dom_N"/>
</dbReference>
<dbReference type="SUPFAM" id="SSF81653">
    <property type="entry name" value="Calcium ATPase, transduction domain A"/>
    <property type="match status" value="1"/>
</dbReference>
<dbReference type="InterPro" id="IPR006068">
    <property type="entry name" value="ATPase_P-typ_cation-transptr_C"/>
</dbReference>
<keyword evidence="19" id="KW-1185">Reference proteome</keyword>
<dbReference type="PRINTS" id="PR00119">
    <property type="entry name" value="CATATPASE"/>
</dbReference>
<dbReference type="Pfam" id="PF00122">
    <property type="entry name" value="E1-E2_ATPase"/>
    <property type="match status" value="1"/>
</dbReference>
<proteinExistence type="inferred from homology"/>
<feature type="transmembrane region" description="Helical" evidence="13">
    <location>
        <begin position="47"/>
        <end position="72"/>
    </location>
</feature>
<keyword evidence="5 13" id="KW-0479">Metal-binding</keyword>
<dbReference type="Pfam" id="PF00689">
    <property type="entry name" value="Cation_ATPase_C"/>
    <property type="match status" value="1"/>
</dbReference>
<feature type="transmembrane region" description="Helical" evidence="13">
    <location>
        <begin position="969"/>
        <end position="987"/>
    </location>
</feature>
<dbReference type="FunFam" id="3.40.50.1000:FF:000068">
    <property type="entry name" value="Cation-transporting ATPase"/>
    <property type="match status" value="1"/>
</dbReference>
<dbReference type="SFLD" id="SFLDG00002">
    <property type="entry name" value="C1.7:_P-type_atpase_like"/>
    <property type="match status" value="1"/>
</dbReference>
<comment type="similarity">
    <text evidence="2 13">Belongs to the cation transport ATPase (P-type) (TC 3.A.3) family. Type V subfamily.</text>
</comment>
<feature type="transmembrane region" description="Helical" evidence="13">
    <location>
        <begin position="1088"/>
        <end position="1107"/>
    </location>
</feature>
<dbReference type="Gene3D" id="1.20.1110.10">
    <property type="entry name" value="Calcium-transporting ATPase, transmembrane domain"/>
    <property type="match status" value="1"/>
</dbReference>
<dbReference type="SUPFAM" id="SSF56784">
    <property type="entry name" value="HAD-like"/>
    <property type="match status" value="1"/>
</dbReference>
<dbReference type="Pfam" id="PF13246">
    <property type="entry name" value="Cation_ATPase"/>
    <property type="match status" value="1"/>
</dbReference>
<dbReference type="PROSITE" id="PS01229">
    <property type="entry name" value="COF_2"/>
    <property type="match status" value="1"/>
</dbReference>
<evidence type="ECO:0000256" key="8">
    <source>
        <dbReference type="ARBA" id="ARBA00022842"/>
    </source>
</evidence>
<dbReference type="CDD" id="cd07542">
    <property type="entry name" value="P-type_ATPase_cation"/>
    <property type="match status" value="1"/>
</dbReference>
<accession>A0A165N6V1</accession>
<evidence type="ECO:0000256" key="4">
    <source>
        <dbReference type="ARBA" id="ARBA00022692"/>
    </source>
</evidence>
<evidence type="ECO:0000256" key="3">
    <source>
        <dbReference type="ARBA" id="ARBA00022553"/>
    </source>
</evidence>
<feature type="region of interest" description="Disordered" evidence="14">
    <location>
        <begin position="124"/>
        <end position="152"/>
    </location>
</feature>
<dbReference type="InterPro" id="IPR001757">
    <property type="entry name" value="P_typ_ATPase"/>
</dbReference>
<evidence type="ECO:0000256" key="5">
    <source>
        <dbReference type="ARBA" id="ARBA00022723"/>
    </source>
</evidence>
<feature type="transmembrane region" description="Helical" evidence="13">
    <location>
        <begin position="228"/>
        <end position="248"/>
    </location>
</feature>
<feature type="transmembrane region" description="Helical" evidence="13">
    <location>
        <begin position="1033"/>
        <end position="1053"/>
    </location>
</feature>
<comment type="catalytic activity">
    <reaction evidence="12 13">
        <text>ATP + H2O = ADP + phosphate + H(+)</text>
        <dbReference type="Rhea" id="RHEA:13065"/>
        <dbReference type="ChEBI" id="CHEBI:15377"/>
        <dbReference type="ChEBI" id="CHEBI:15378"/>
        <dbReference type="ChEBI" id="CHEBI:30616"/>
        <dbReference type="ChEBI" id="CHEBI:43474"/>
        <dbReference type="ChEBI" id="CHEBI:456216"/>
    </reaction>
</comment>
<dbReference type="InterPro" id="IPR036412">
    <property type="entry name" value="HAD-like_sf"/>
</dbReference>
<keyword evidence="3" id="KW-0597">Phosphoprotein</keyword>
<reference evidence="18 19" key="1">
    <citation type="journal article" date="2016" name="Mol. Biol. Evol.">
        <title>Comparative Genomics of Early-Diverging Mushroom-Forming Fungi Provides Insights into the Origins of Lignocellulose Decay Capabilities.</title>
        <authorList>
            <person name="Nagy L.G."/>
            <person name="Riley R."/>
            <person name="Tritt A."/>
            <person name="Adam C."/>
            <person name="Daum C."/>
            <person name="Floudas D."/>
            <person name="Sun H."/>
            <person name="Yadav J.S."/>
            <person name="Pangilinan J."/>
            <person name="Larsson K.H."/>
            <person name="Matsuura K."/>
            <person name="Barry K."/>
            <person name="Labutti K."/>
            <person name="Kuo R."/>
            <person name="Ohm R.A."/>
            <person name="Bhattacharya S.S."/>
            <person name="Shirouzu T."/>
            <person name="Yoshinaga Y."/>
            <person name="Martin F.M."/>
            <person name="Grigoriev I.V."/>
            <person name="Hibbett D.S."/>
        </authorList>
    </citation>
    <scope>NUCLEOTIDE SEQUENCE [LARGE SCALE GENOMIC DNA]</scope>
    <source>
        <strain evidence="18 19">HHB12029</strain>
    </source>
</reference>
<evidence type="ECO:0000256" key="13">
    <source>
        <dbReference type="RuleBase" id="RU362082"/>
    </source>
</evidence>
<dbReference type="EC" id="7.2.2.-" evidence="13"/>
<feature type="domain" description="P5B-type ATPase N-terminal" evidence="17">
    <location>
        <begin position="30"/>
        <end position="173"/>
    </location>
</feature>
<keyword evidence="7 13" id="KW-0067">ATP-binding</keyword>
<feature type="transmembrane region" description="Helical" evidence="13">
    <location>
        <begin position="1157"/>
        <end position="1177"/>
    </location>
</feature>
<feature type="transmembrane region" description="Helical" evidence="13">
    <location>
        <begin position="1119"/>
        <end position="1137"/>
    </location>
</feature>
<keyword evidence="4 13" id="KW-0812">Transmembrane</keyword>
<dbReference type="GO" id="GO:0046872">
    <property type="term" value="F:metal ion binding"/>
    <property type="evidence" value="ECO:0007669"/>
    <property type="project" value="UniProtKB-UniRule"/>
</dbReference>
<gene>
    <name evidence="18" type="ORF">EXIGLDRAFT_604585</name>
</gene>
<name>A0A165N6V1_EXIGL</name>
<dbReference type="InterPro" id="IPR008250">
    <property type="entry name" value="ATPase_P-typ_transduc_dom_A_sf"/>
</dbReference>
<dbReference type="InParanoid" id="A0A165N6V1"/>
<feature type="transmembrane region" description="Helical" evidence="13">
    <location>
        <begin position="993"/>
        <end position="1012"/>
    </location>
</feature>
<dbReference type="InterPro" id="IPR059000">
    <property type="entry name" value="ATPase_P-type_domA"/>
</dbReference>
<keyword evidence="9 13" id="KW-1278">Translocase</keyword>
<dbReference type="InterPro" id="IPR018303">
    <property type="entry name" value="ATPase_P-typ_P_site"/>
</dbReference>
<dbReference type="AlphaFoldDB" id="A0A165N6V1"/>
<evidence type="ECO:0000313" key="19">
    <source>
        <dbReference type="Proteomes" id="UP000077266"/>
    </source>
</evidence>
<dbReference type="FunFam" id="3.40.1110.10:FF:000057">
    <property type="entry name" value="Cation-transporting ATPase"/>
    <property type="match status" value="1"/>
</dbReference>
<dbReference type="SUPFAM" id="SSF81660">
    <property type="entry name" value="Metal cation-transporting ATPase, ATP-binding domain N"/>
    <property type="match status" value="1"/>
</dbReference>
<dbReference type="InterPro" id="IPR023298">
    <property type="entry name" value="ATPase_P-typ_TM_dom_sf"/>
</dbReference>
<dbReference type="SFLD" id="SFLDF00027">
    <property type="entry name" value="p-type_atpase"/>
    <property type="match status" value="1"/>
</dbReference>
<evidence type="ECO:0000256" key="9">
    <source>
        <dbReference type="ARBA" id="ARBA00022967"/>
    </source>
</evidence>
<dbReference type="Gene3D" id="2.70.150.10">
    <property type="entry name" value="Calcium-transporting ATPase, cytoplasmic transduction domain A"/>
    <property type="match status" value="1"/>
</dbReference>
<dbReference type="Gene3D" id="3.40.50.1000">
    <property type="entry name" value="HAD superfamily/HAD-like"/>
    <property type="match status" value="1"/>
</dbReference>
<dbReference type="GO" id="GO:0015662">
    <property type="term" value="F:P-type ion transporter activity"/>
    <property type="evidence" value="ECO:0007669"/>
    <property type="project" value="InterPro"/>
</dbReference>
<keyword evidence="8 13" id="KW-0460">Magnesium</keyword>
<protein>
    <recommendedName>
        <fullName evidence="13">Cation-transporting ATPase</fullName>
        <ecNumber evidence="13">7.2.2.-</ecNumber>
    </recommendedName>
</protein>
<evidence type="ECO:0000259" key="16">
    <source>
        <dbReference type="Pfam" id="PF00689"/>
    </source>
</evidence>
<dbReference type="InterPro" id="IPR023214">
    <property type="entry name" value="HAD_sf"/>
</dbReference>
<dbReference type="InterPro" id="IPR044492">
    <property type="entry name" value="P_typ_ATPase_HD_dom"/>
</dbReference>
<dbReference type="PANTHER" id="PTHR45630">
    <property type="entry name" value="CATION-TRANSPORTING ATPASE-RELATED"/>
    <property type="match status" value="1"/>
</dbReference>
<evidence type="ECO:0000256" key="10">
    <source>
        <dbReference type="ARBA" id="ARBA00022989"/>
    </source>
</evidence>
<keyword evidence="10 13" id="KW-1133">Transmembrane helix</keyword>
<dbReference type="NCBIfam" id="TIGR01657">
    <property type="entry name" value="P-ATPase-V"/>
    <property type="match status" value="1"/>
</dbReference>
<dbReference type="FunFam" id="1.20.1110.10:FF:000032">
    <property type="entry name" value="Cation-transporting ATPase"/>
    <property type="match status" value="1"/>
</dbReference>
<dbReference type="GO" id="GO:0016020">
    <property type="term" value="C:membrane"/>
    <property type="evidence" value="ECO:0007669"/>
    <property type="project" value="UniProtKB-SubCell"/>
</dbReference>
<evidence type="ECO:0000256" key="6">
    <source>
        <dbReference type="ARBA" id="ARBA00022741"/>
    </source>
</evidence>
<dbReference type="PROSITE" id="PS00154">
    <property type="entry name" value="ATPASE_E1_E2"/>
    <property type="match status" value="1"/>
</dbReference>
<evidence type="ECO:0000256" key="14">
    <source>
        <dbReference type="SAM" id="MobiDB-lite"/>
    </source>
</evidence>
<evidence type="ECO:0000256" key="11">
    <source>
        <dbReference type="ARBA" id="ARBA00023136"/>
    </source>
</evidence>
<feature type="domain" description="P-type ATPase A" evidence="15">
    <location>
        <begin position="292"/>
        <end position="417"/>
    </location>
</feature>
<dbReference type="InterPro" id="IPR047821">
    <property type="entry name" value="P5B-type_ATPase"/>
</dbReference>
<keyword evidence="6 13" id="KW-0547">Nucleotide-binding</keyword>
<evidence type="ECO:0000256" key="7">
    <source>
        <dbReference type="ARBA" id="ARBA00022840"/>
    </source>
</evidence>
<dbReference type="Gene3D" id="3.40.1110.10">
    <property type="entry name" value="Calcium-transporting ATPase, cytoplasmic domain N"/>
    <property type="match status" value="1"/>
</dbReference>
<dbReference type="STRING" id="1314781.A0A165N6V1"/>
<evidence type="ECO:0000259" key="15">
    <source>
        <dbReference type="Pfam" id="PF00122"/>
    </source>
</evidence>
<evidence type="ECO:0000259" key="17">
    <source>
        <dbReference type="Pfam" id="PF12409"/>
    </source>
</evidence>
<feature type="transmembrane region" description="Helical" evidence="13">
    <location>
        <begin position="470"/>
        <end position="491"/>
    </location>
</feature>
<evidence type="ECO:0000313" key="18">
    <source>
        <dbReference type="EMBL" id="KZW00308.1"/>
    </source>
</evidence>
<evidence type="ECO:0000256" key="2">
    <source>
        <dbReference type="ARBA" id="ARBA00006000"/>
    </source>
</evidence>
<dbReference type="NCBIfam" id="TIGR01494">
    <property type="entry name" value="ATPase_P-type"/>
    <property type="match status" value="1"/>
</dbReference>
<dbReference type="SUPFAM" id="SSF81665">
    <property type="entry name" value="Calcium ATPase, transmembrane domain M"/>
    <property type="match status" value="1"/>
</dbReference>
<dbReference type="GO" id="GO:0019829">
    <property type="term" value="F:ATPase-coupled monoatomic cation transmembrane transporter activity"/>
    <property type="evidence" value="ECO:0007669"/>
    <property type="project" value="UniProtKB-UniRule"/>
</dbReference>